<name>A0A4Y1RD03_PRUDU</name>
<feature type="compositionally biased region" description="Polar residues" evidence="1">
    <location>
        <begin position="1"/>
        <end position="11"/>
    </location>
</feature>
<gene>
    <name evidence="2" type="ORF">Prudu_012282</name>
</gene>
<feature type="compositionally biased region" description="Basic and acidic residues" evidence="1">
    <location>
        <begin position="96"/>
        <end position="111"/>
    </location>
</feature>
<dbReference type="AlphaFoldDB" id="A0A4Y1RD03"/>
<feature type="region of interest" description="Disordered" evidence="1">
    <location>
        <begin position="96"/>
        <end position="119"/>
    </location>
</feature>
<reference evidence="2" key="1">
    <citation type="journal article" date="2019" name="Science">
        <title>Mutation of a bHLH transcription factor allowed almond domestication.</title>
        <authorList>
            <person name="Sanchez-Perez R."/>
            <person name="Pavan S."/>
            <person name="Mazzeo R."/>
            <person name="Moldovan C."/>
            <person name="Aiese Cigliano R."/>
            <person name="Del Cueto J."/>
            <person name="Ricciardi F."/>
            <person name="Lotti C."/>
            <person name="Ricciardi L."/>
            <person name="Dicenta F."/>
            <person name="Lopez-Marques R.L."/>
            <person name="Lindberg Moller B."/>
        </authorList>
    </citation>
    <scope>NUCLEOTIDE SEQUENCE</scope>
</reference>
<accession>A0A4Y1RD03</accession>
<proteinExistence type="predicted"/>
<feature type="non-terminal residue" evidence="2">
    <location>
        <position position="1"/>
    </location>
</feature>
<dbReference type="EMBL" id="AP019300">
    <property type="protein sequence ID" value="BBH01885.1"/>
    <property type="molecule type" value="Genomic_DNA"/>
</dbReference>
<organism evidence="2">
    <name type="scientific">Prunus dulcis</name>
    <name type="common">Almond</name>
    <name type="synonym">Amygdalus dulcis</name>
    <dbReference type="NCBI Taxonomy" id="3755"/>
    <lineage>
        <taxon>Eukaryota</taxon>
        <taxon>Viridiplantae</taxon>
        <taxon>Streptophyta</taxon>
        <taxon>Embryophyta</taxon>
        <taxon>Tracheophyta</taxon>
        <taxon>Spermatophyta</taxon>
        <taxon>Magnoliopsida</taxon>
        <taxon>eudicotyledons</taxon>
        <taxon>Gunneridae</taxon>
        <taxon>Pentapetalae</taxon>
        <taxon>rosids</taxon>
        <taxon>fabids</taxon>
        <taxon>Rosales</taxon>
        <taxon>Rosaceae</taxon>
        <taxon>Amygdaloideae</taxon>
        <taxon>Amygdaleae</taxon>
        <taxon>Prunus</taxon>
    </lineage>
</organism>
<protein>
    <recommendedName>
        <fullName evidence="3">F-box family protein with DUF295</fullName>
    </recommendedName>
</protein>
<sequence length="119" mass="13397">SFSLLPQQTSRDLPPFPTSHRPPRLELISETGAKRTSTRRPTFPDPPPPLPWSESAGICHGSRRFVRMPPELPVRISPSFLHQIFRVRHQELGRSAKETFEGRSSSDHLGDSAEFSAEV</sequence>
<feature type="region of interest" description="Disordered" evidence="1">
    <location>
        <begin position="1"/>
        <end position="54"/>
    </location>
</feature>
<evidence type="ECO:0008006" key="3">
    <source>
        <dbReference type="Google" id="ProtNLM"/>
    </source>
</evidence>
<evidence type="ECO:0000256" key="1">
    <source>
        <dbReference type="SAM" id="MobiDB-lite"/>
    </source>
</evidence>
<evidence type="ECO:0000313" key="2">
    <source>
        <dbReference type="EMBL" id="BBH01885.1"/>
    </source>
</evidence>